<name>A0A4V5LS34_9BACL</name>
<organism evidence="2 3">
    <name type="scientific">Cohnella pontilimi</name>
    <dbReference type="NCBI Taxonomy" id="2564100"/>
    <lineage>
        <taxon>Bacteria</taxon>
        <taxon>Bacillati</taxon>
        <taxon>Bacillota</taxon>
        <taxon>Bacilli</taxon>
        <taxon>Bacillales</taxon>
        <taxon>Paenibacillaceae</taxon>
        <taxon>Cohnella</taxon>
    </lineage>
</organism>
<dbReference type="EMBL" id="SUPK01000007">
    <property type="protein sequence ID" value="TJY40969.1"/>
    <property type="molecule type" value="Genomic_DNA"/>
</dbReference>
<dbReference type="OrthoDB" id="2638380at2"/>
<dbReference type="AlphaFoldDB" id="A0A4V5LS34"/>
<keyword evidence="3" id="KW-1185">Reference proteome</keyword>
<evidence type="ECO:0000259" key="1">
    <source>
        <dbReference type="PROSITE" id="PS51186"/>
    </source>
</evidence>
<dbReference type="Gene3D" id="3.40.630.30">
    <property type="match status" value="1"/>
</dbReference>
<dbReference type="PROSITE" id="PS51186">
    <property type="entry name" value="GNAT"/>
    <property type="match status" value="1"/>
</dbReference>
<dbReference type="RefSeq" id="WP_136778597.1">
    <property type="nucleotide sequence ID" value="NZ_SUPK01000007.1"/>
</dbReference>
<dbReference type="InterPro" id="IPR000182">
    <property type="entry name" value="GNAT_dom"/>
</dbReference>
<sequence length="163" mass="18973">MIRWMQPGDVPGIVDLVRTELVPLSTRSHPRDSRLYTDVRTRLRRGETLVASDGRKSGPFAFIHMEFRGSTMYIDMLAVHSGSQHRSWGTELMNRAEKYGLSKGCIESRLFVDDTNYRGMRFYEKLGYSVVRDIKELKCYEMYKSLLSSYGDSNPWNLMNAQW</sequence>
<protein>
    <submittedName>
        <fullName evidence="2">GNAT family N-acetyltransferase</fullName>
    </submittedName>
</protein>
<accession>A0A4V5LS34</accession>
<evidence type="ECO:0000313" key="2">
    <source>
        <dbReference type="EMBL" id="TJY40969.1"/>
    </source>
</evidence>
<dbReference type="Proteomes" id="UP000309673">
    <property type="component" value="Unassembled WGS sequence"/>
</dbReference>
<proteinExistence type="predicted"/>
<dbReference type="GO" id="GO:0016747">
    <property type="term" value="F:acyltransferase activity, transferring groups other than amino-acyl groups"/>
    <property type="evidence" value="ECO:0007669"/>
    <property type="project" value="InterPro"/>
</dbReference>
<comment type="caution">
    <text evidence="2">The sequence shown here is derived from an EMBL/GenBank/DDBJ whole genome shotgun (WGS) entry which is preliminary data.</text>
</comment>
<dbReference type="SUPFAM" id="SSF55729">
    <property type="entry name" value="Acyl-CoA N-acyltransferases (Nat)"/>
    <property type="match status" value="1"/>
</dbReference>
<reference evidence="2 3" key="1">
    <citation type="submission" date="2019-04" db="EMBL/GenBank/DDBJ databases">
        <title>Cohnella sp. nov., isolated from soil.</title>
        <authorList>
            <person name="Kim W."/>
        </authorList>
    </citation>
    <scope>NUCLEOTIDE SEQUENCE [LARGE SCALE GENOMIC DNA]</scope>
    <source>
        <strain evidence="2 3">CAU 1483</strain>
    </source>
</reference>
<feature type="domain" description="N-acetyltransferase" evidence="1">
    <location>
        <begin position="1"/>
        <end position="147"/>
    </location>
</feature>
<dbReference type="Pfam" id="PF00583">
    <property type="entry name" value="Acetyltransf_1"/>
    <property type="match status" value="1"/>
</dbReference>
<keyword evidence="2" id="KW-0808">Transferase</keyword>
<dbReference type="CDD" id="cd04301">
    <property type="entry name" value="NAT_SF"/>
    <property type="match status" value="1"/>
</dbReference>
<evidence type="ECO:0000313" key="3">
    <source>
        <dbReference type="Proteomes" id="UP000309673"/>
    </source>
</evidence>
<gene>
    <name evidence="2" type="ORF">E5161_14735</name>
</gene>
<dbReference type="InterPro" id="IPR016181">
    <property type="entry name" value="Acyl_CoA_acyltransferase"/>
</dbReference>